<proteinExistence type="predicted"/>
<gene>
    <name evidence="1" type="ORF">FYJ25_04745</name>
</gene>
<dbReference type="RefSeq" id="WP_154580663.1">
    <property type="nucleotide sequence ID" value="NZ_VULP01000006.1"/>
</dbReference>
<reference evidence="1 2" key="1">
    <citation type="submission" date="2019-08" db="EMBL/GenBank/DDBJ databases">
        <title>In-depth cultivation of the pig gut microbiome towards novel bacterial diversity and tailored functional studies.</title>
        <authorList>
            <person name="Wylensek D."/>
            <person name="Hitch T.C.A."/>
            <person name="Clavel T."/>
        </authorList>
    </citation>
    <scope>NUCLEOTIDE SEQUENCE [LARGE SCALE GENOMIC DNA]</scope>
    <source>
        <strain evidence="1 2">BSM-383-APC-4H</strain>
    </source>
</reference>
<sequence length="323" mass="38550">MENLRCSNVIQSSVAMRKPLVKALKEVFPKMSLMQIKLFFILLEHIDWRSKVPYQLVFIDNEVAKYRLERKDKTPSSFAGVMRREYRNIISLSKVTVKIYGQPEITDFLFTGVYANNDFTVVALNPAFIKYFTHVDRVTGANMKRDYFQYSVEDIMNFTSKNSLCLYLELRTRQKYDKTLHMPVNAVNTEVRFHTKNLKEVFGLSKSDYTQTIDGVQHFNRTSFEKKVLRPALQETSQSKMIKILPPIQDECGIHEELFRKTKYNNRIKYYYIHFLTREEIFIEQEGQYIDKEKLKEIQTRFYSLYMNNKKFIRFVEEVEQIK</sequence>
<dbReference type="EMBL" id="VULP01000006">
    <property type="protein sequence ID" value="MSU81686.1"/>
    <property type="molecule type" value="Genomic_DNA"/>
</dbReference>
<evidence type="ECO:0000313" key="1">
    <source>
        <dbReference type="EMBL" id="MSU81686.1"/>
    </source>
</evidence>
<accession>A0A6N7Y0C9</accession>
<dbReference type="AlphaFoldDB" id="A0A6N7Y0C9"/>
<organism evidence="1 2">
    <name type="scientific">Anaerobutyricum soehngenii</name>
    <dbReference type="NCBI Taxonomy" id="105843"/>
    <lineage>
        <taxon>Bacteria</taxon>
        <taxon>Bacillati</taxon>
        <taxon>Bacillota</taxon>
        <taxon>Clostridia</taxon>
        <taxon>Lachnospirales</taxon>
        <taxon>Lachnospiraceae</taxon>
        <taxon>Anaerobutyricum</taxon>
    </lineage>
</organism>
<comment type="caution">
    <text evidence="1">The sequence shown here is derived from an EMBL/GenBank/DDBJ whole genome shotgun (WGS) entry which is preliminary data.</text>
</comment>
<protein>
    <submittedName>
        <fullName evidence="1">Replication initiation protein</fullName>
    </submittedName>
</protein>
<evidence type="ECO:0000313" key="2">
    <source>
        <dbReference type="Proteomes" id="UP000433359"/>
    </source>
</evidence>
<dbReference type="Proteomes" id="UP000433359">
    <property type="component" value="Unassembled WGS sequence"/>
</dbReference>
<name>A0A6N7Y0C9_9FIRM</name>